<dbReference type="Pfam" id="PF00144">
    <property type="entry name" value="Beta-lactamase"/>
    <property type="match status" value="1"/>
</dbReference>
<comment type="similarity">
    <text evidence="1">Belongs to the beta-lactamase family.</text>
</comment>
<dbReference type="PANTHER" id="PTHR22935">
    <property type="entry name" value="PENICILLIN-BINDING PROTEIN"/>
    <property type="match status" value="1"/>
</dbReference>
<organism evidence="4 5">
    <name type="scientific">Dyella acidiphila</name>
    <dbReference type="NCBI Taxonomy" id="2775866"/>
    <lineage>
        <taxon>Bacteria</taxon>
        <taxon>Pseudomonadati</taxon>
        <taxon>Pseudomonadota</taxon>
        <taxon>Gammaproteobacteria</taxon>
        <taxon>Lysobacterales</taxon>
        <taxon>Rhodanobacteraceae</taxon>
        <taxon>Dyella</taxon>
    </lineage>
</organism>
<protein>
    <submittedName>
        <fullName evidence="4">D-alanyl-D-alanine-carboxypeptidase/endopeptidase AmpH</fullName>
    </submittedName>
</protein>
<dbReference type="InterPro" id="IPR001466">
    <property type="entry name" value="Beta-lactam-related"/>
</dbReference>
<dbReference type="Proteomes" id="UP000651010">
    <property type="component" value="Unassembled WGS sequence"/>
</dbReference>
<feature type="signal peptide" evidence="2">
    <location>
        <begin position="1"/>
        <end position="24"/>
    </location>
</feature>
<reference evidence="4 5" key="1">
    <citation type="submission" date="2020-09" db="EMBL/GenBank/DDBJ databases">
        <title>Dyella sp. 7MK23 isolated from forest soil.</title>
        <authorList>
            <person name="Fu J."/>
        </authorList>
    </citation>
    <scope>NUCLEOTIDE SEQUENCE [LARGE SCALE GENOMIC DNA]</scope>
    <source>
        <strain evidence="4 5">7MK23</strain>
    </source>
</reference>
<evidence type="ECO:0000256" key="1">
    <source>
        <dbReference type="ARBA" id="ARBA00038473"/>
    </source>
</evidence>
<feature type="domain" description="Beta-lactamase-related" evidence="3">
    <location>
        <begin position="33"/>
        <end position="360"/>
    </location>
</feature>
<comment type="caution">
    <text evidence="4">The sequence shown here is derived from an EMBL/GenBank/DDBJ whole genome shotgun (WGS) entry which is preliminary data.</text>
</comment>
<dbReference type="SUPFAM" id="SSF56601">
    <property type="entry name" value="beta-lactamase/transpeptidase-like"/>
    <property type="match status" value="1"/>
</dbReference>
<evidence type="ECO:0000313" key="5">
    <source>
        <dbReference type="Proteomes" id="UP000651010"/>
    </source>
</evidence>
<keyword evidence="2" id="KW-0732">Signal</keyword>
<name>A0ABR9GFW8_9GAMM</name>
<dbReference type="InterPro" id="IPR012338">
    <property type="entry name" value="Beta-lactam/transpept-like"/>
</dbReference>
<accession>A0ABR9GFW8</accession>
<sequence>MHQRALRCFVFATCALLAPWLAGATSPDLTRSAEQPMFAAAGAPGMVIAVVDGDTVSIHGYGETRPGSKQLPDAHSLLHIGSLSKLLAADLMVKLAAQDALRLTDPLQRYAPDGMRLPVSGRPITLFDLATHTSGLPRQADLPAGALPYAKARWIWLQQQKTLSAPGHVALYSNLAFDFLADALGKAAGSTYEQALQHYVTQPLGMRDTTATPSAEQCARLLAGRDATPCTSASDNAGSGSMYASAADMAAWMKQQLGLGQQGVDPQTAISQAIYFQRQSLADVQGMDHAGHADGLGLGWVLLAASAQQPAILEKTGGYGGFMSYMALAPGQKIGVFVAVTRMDLPALHAITTQVNALVAKLTEQAHHHGA</sequence>
<evidence type="ECO:0000313" key="4">
    <source>
        <dbReference type="EMBL" id="MBE1162947.1"/>
    </source>
</evidence>
<dbReference type="InterPro" id="IPR051478">
    <property type="entry name" value="Beta-lactamase-like_AB/R"/>
</dbReference>
<dbReference type="Gene3D" id="3.40.710.10">
    <property type="entry name" value="DD-peptidase/beta-lactamase superfamily"/>
    <property type="match status" value="1"/>
</dbReference>
<evidence type="ECO:0000259" key="3">
    <source>
        <dbReference type="Pfam" id="PF00144"/>
    </source>
</evidence>
<evidence type="ECO:0000256" key="2">
    <source>
        <dbReference type="SAM" id="SignalP"/>
    </source>
</evidence>
<keyword evidence="5" id="KW-1185">Reference proteome</keyword>
<dbReference type="PANTHER" id="PTHR22935:SF95">
    <property type="entry name" value="BETA-LACTAMASE-LIKE 1-RELATED"/>
    <property type="match status" value="1"/>
</dbReference>
<dbReference type="NCBIfam" id="NF007943">
    <property type="entry name" value="PRK10662.1"/>
    <property type="match status" value="1"/>
</dbReference>
<proteinExistence type="inferred from homology"/>
<dbReference type="RefSeq" id="WP_192557794.1">
    <property type="nucleotide sequence ID" value="NZ_JACZZA010000019.1"/>
</dbReference>
<gene>
    <name evidence="4" type="primary">ampH</name>
    <name evidence="4" type="ORF">IGX34_21390</name>
</gene>
<feature type="chain" id="PRO_5047366823" evidence="2">
    <location>
        <begin position="25"/>
        <end position="371"/>
    </location>
</feature>
<dbReference type="EMBL" id="JACZZA010000019">
    <property type="protein sequence ID" value="MBE1162947.1"/>
    <property type="molecule type" value="Genomic_DNA"/>
</dbReference>